<protein>
    <submittedName>
        <fullName evidence="2">Uncharacterized protein</fullName>
    </submittedName>
</protein>
<dbReference type="AlphaFoldDB" id="A0A834TZU4"/>
<dbReference type="EMBL" id="JAAIUW010000006">
    <property type="protein sequence ID" value="KAF7826889.1"/>
    <property type="molecule type" value="Genomic_DNA"/>
</dbReference>
<gene>
    <name evidence="2" type="ORF">G2W53_018053</name>
</gene>
<comment type="caution">
    <text evidence="2">The sequence shown here is derived from an EMBL/GenBank/DDBJ whole genome shotgun (WGS) entry which is preliminary data.</text>
</comment>
<sequence length="24" mass="2690">MGTWAHDPPRPVIRPTCSLSPRQS</sequence>
<evidence type="ECO:0000313" key="2">
    <source>
        <dbReference type="EMBL" id="KAF7826889.1"/>
    </source>
</evidence>
<organism evidence="2 3">
    <name type="scientific">Senna tora</name>
    <dbReference type="NCBI Taxonomy" id="362788"/>
    <lineage>
        <taxon>Eukaryota</taxon>
        <taxon>Viridiplantae</taxon>
        <taxon>Streptophyta</taxon>
        <taxon>Embryophyta</taxon>
        <taxon>Tracheophyta</taxon>
        <taxon>Spermatophyta</taxon>
        <taxon>Magnoliopsida</taxon>
        <taxon>eudicotyledons</taxon>
        <taxon>Gunneridae</taxon>
        <taxon>Pentapetalae</taxon>
        <taxon>rosids</taxon>
        <taxon>fabids</taxon>
        <taxon>Fabales</taxon>
        <taxon>Fabaceae</taxon>
        <taxon>Caesalpinioideae</taxon>
        <taxon>Cassia clade</taxon>
        <taxon>Senna</taxon>
    </lineage>
</organism>
<evidence type="ECO:0000313" key="3">
    <source>
        <dbReference type="Proteomes" id="UP000634136"/>
    </source>
</evidence>
<dbReference type="Proteomes" id="UP000634136">
    <property type="component" value="Unassembled WGS sequence"/>
</dbReference>
<feature type="region of interest" description="Disordered" evidence="1">
    <location>
        <begin position="1"/>
        <end position="24"/>
    </location>
</feature>
<accession>A0A834TZU4</accession>
<reference evidence="2" key="1">
    <citation type="submission" date="2020-09" db="EMBL/GenBank/DDBJ databases">
        <title>Genome-Enabled Discovery of Anthraquinone Biosynthesis in Senna tora.</title>
        <authorList>
            <person name="Kang S.-H."/>
            <person name="Pandey R.P."/>
            <person name="Lee C.-M."/>
            <person name="Sim J.-S."/>
            <person name="Jeong J.-T."/>
            <person name="Choi B.-S."/>
            <person name="Jung M."/>
            <person name="Ginzburg D."/>
            <person name="Zhao K."/>
            <person name="Won S.Y."/>
            <person name="Oh T.-J."/>
            <person name="Yu Y."/>
            <person name="Kim N.-H."/>
            <person name="Lee O.R."/>
            <person name="Lee T.-H."/>
            <person name="Bashyal P."/>
            <person name="Kim T.-S."/>
            <person name="Lee W.-H."/>
            <person name="Kawkins C."/>
            <person name="Kim C.-K."/>
            <person name="Kim J.S."/>
            <person name="Ahn B.O."/>
            <person name="Rhee S.Y."/>
            <person name="Sohng J.K."/>
        </authorList>
    </citation>
    <scope>NUCLEOTIDE SEQUENCE</scope>
    <source>
        <tissue evidence="2">Leaf</tissue>
    </source>
</reference>
<proteinExistence type="predicted"/>
<name>A0A834TZU4_9FABA</name>
<evidence type="ECO:0000256" key="1">
    <source>
        <dbReference type="SAM" id="MobiDB-lite"/>
    </source>
</evidence>
<keyword evidence="3" id="KW-1185">Reference proteome</keyword>